<keyword evidence="2" id="KW-1185">Reference proteome</keyword>
<dbReference type="GeneID" id="95792125"/>
<gene>
    <name evidence="1" type="ORF">BJ965_000030</name>
</gene>
<dbReference type="AlphaFoldDB" id="A0A7W7GF97"/>
<evidence type="ECO:0000313" key="1">
    <source>
        <dbReference type="EMBL" id="MBB4710148.1"/>
    </source>
</evidence>
<dbReference type="Proteomes" id="UP000565089">
    <property type="component" value="Unassembled WGS sequence"/>
</dbReference>
<dbReference type="EMBL" id="JACHMS010000001">
    <property type="protein sequence ID" value="MBB4710148.1"/>
    <property type="molecule type" value="Genomic_DNA"/>
</dbReference>
<evidence type="ECO:0000313" key="2">
    <source>
        <dbReference type="Proteomes" id="UP000565089"/>
    </source>
</evidence>
<protein>
    <submittedName>
        <fullName evidence="1">Uncharacterized protein</fullName>
    </submittedName>
</protein>
<comment type="caution">
    <text evidence="1">The sequence shown here is derived from an EMBL/GenBank/DDBJ whole genome shotgun (WGS) entry which is preliminary data.</text>
</comment>
<reference evidence="1 2" key="1">
    <citation type="submission" date="2020-08" db="EMBL/GenBank/DDBJ databases">
        <title>Sequencing the genomes of 1000 actinobacteria strains.</title>
        <authorList>
            <person name="Klenk H.-P."/>
        </authorList>
    </citation>
    <scope>NUCLEOTIDE SEQUENCE [LARGE SCALE GENOMIC DNA]</scope>
    <source>
        <strain evidence="1 2">DSM 40483</strain>
    </source>
</reference>
<sequence length="54" mass="5889">MFDMFGDGGDLYPLGDGWGMLLTDANELLVAGVRAYCPKNLDTVTEELRASGEY</sequence>
<organism evidence="1 2">
    <name type="scientific">Streptomyces luteogriseus</name>
    <dbReference type="NCBI Taxonomy" id="68233"/>
    <lineage>
        <taxon>Bacteria</taxon>
        <taxon>Bacillati</taxon>
        <taxon>Actinomycetota</taxon>
        <taxon>Actinomycetes</taxon>
        <taxon>Kitasatosporales</taxon>
        <taxon>Streptomycetaceae</taxon>
        <taxon>Streptomyces</taxon>
    </lineage>
</organism>
<proteinExistence type="predicted"/>
<dbReference type="RefSeq" id="WP_184906755.1">
    <property type="nucleotide sequence ID" value="NZ_JACHMS010000001.1"/>
</dbReference>
<accession>A0A7W7GF97</accession>
<name>A0A7W7GF97_9ACTN</name>